<dbReference type="SUPFAM" id="SSF52540">
    <property type="entry name" value="P-loop containing nucleoside triphosphate hydrolases"/>
    <property type="match status" value="2"/>
</dbReference>
<name>M2RU75_CERS8</name>
<evidence type="ECO:0000259" key="7">
    <source>
        <dbReference type="PROSITE" id="PS51192"/>
    </source>
</evidence>
<evidence type="ECO:0000256" key="1">
    <source>
        <dbReference type="ARBA" id="ARBA00022741"/>
    </source>
</evidence>
<keyword evidence="1 5" id="KW-0547">Nucleotide-binding</keyword>
<keyword evidence="3 5" id="KW-0067">ATP-binding</keyword>
<accession>M2RU75</accession>
<organism evidence="9 10">
    <name type="scientific">Ceriporiopsis subvermispora (strain B)</name>
    <name type="common">White-rot fungus</name>
    <name type="synonym">Gelatoporia subvermispora</name>
    <dbReference type="NCBI Taxonomy" id="914234"/>
    <lineage>
        <taxon>Eukaryota</taxon>
        <taxon>Fungi</taxon>
        <taxon>Dikarya</taxon>
        <taxon>Basidiomycota</taxon>
        <taxon>Agaricomycotina</taxon>
        <taxon>Agaricomycetes</taxon>
        <taxon>Polyporales</taxon>
        <taxon>Gelatoporiaceae</taxon>
        <taxon>Gelatoporia</taxon>
    </lineage>
</organism>
<feature type="domain" description="Helicase C-terminal" evidence="8">
    <location>
        <begin position="407"/>
        <end position="559"/>
    </location>
</feature>
<keyword evidence="10" id="KW-1185">Reference proteome</keyword>
<evidence type="ECO:0000256" key="6">
    <source>
        <dbReference type="SAM" id="MobiDB-lite"/>
    </source>
</evidence>
<dbReference type="GO" id="GO:0005524">
    <property type="term" value="F:ATP binding"/>
    <property type="evidence" value="ECO:0007669"/>
    <property type="project" value="UniProtKB-UniRule"/>
</dbReference>
<dbReference type="Gene3D" id="3.40.50.300">
    <property type="entry name" value="P-loop containing nucleotide triphosphate hydrolases"/>
    <property type="match status" value="2"/>
</dbReference>
<dbReference type="EMBL" id="KB445791">
    <property type="protein sequence ID" value="EMD41997.1"/>
    <property type="molecule type" value="Genomic_DNA"/>
</dbReference>
<dbReference type="Pfam" id="PF00270">
    <property type="entry name" value="DEAD"/>
    <property type="match status" value="1"/>
</dbReference>
<comment type="function">
    <text evidence="5">RNA helicase.</text>
</comment>
<dbReference type="EC" id="3.6.4.13" evidence="5"/>
<comment type="domain">
    <text evidence="5">The Q motif is unique to and characteristic of the DEAD box family of RNA helicases and controls ATP binding and hydrolysis.</text>
</comment>
<dbReference type="AlphaFoldDB" id="M2RU75"/>
<dbReference type="STRING" id="914234.M2RU75"/>
<dbReference type="InterPro" id="IPR001650">
    <property type="entry name" value="Helicase_C-like"/>
</dbReference>
<reference evidence="9 10" key="1">
    <citation type="journal article" date="2012" name="Proc. Natl. Acad. Sci. U.S.A.">
        <title>Comparative genomics of Ceriporiopsis subvermispora and Phanerochaete chrysosporium provide insight into selective ligninolysis.</title>
        <authorList>
            <person name="Fernandez-Fueyo E."/>
            <person name="Ruiz-Duenas F.J."/>
            <person name="Ferreira P."/>
            <person name="Floudas D."/>
            <person name="Hibbett D.S."/>
            <person name="Canessa P."/>
            <person name="Larrondo L.F."/>
            <person name="James T.Y."/>
            <person name="Seelenfreund D."/>
            <person name="Lobos S."/>
            <person name="Polanco R."/>
            <person name="Tello M."/>
            <person name="Honda Y."/>
            <person name="Watanabe T."/>
            <person name="Watanabe T."/>
            <person name="Ryu J.S."/>
            <person name="Kubicek C.P."/>
            <person name="Schmoll M."/>
            <person name="Gaskell J."/>
            <person name="Hammel K.E."/>
            <person name="St John F.J."/>
            <person name="Vanden Wymelenberg A."/>
            <person name="Sabat G."/>
            <person name="Splinter BonDurant S."/>
            <person name="Syed K."/>
            <person name="Yadav J.S."/>
            <person name="Doddapaneni H."/>
            <person name="Subramanian V."/>
            <person name="Lavin J.L."/>
            <person name="Oguiza J.A."/>
            <person name="Perez G."/>
            <person name="Pisabarro A.G."/>
            <person name="Ramirez L."/>
            <person name="Santoyo F."/>
            <person name="Master E."/>
            <person name="Coutinho P.M."/>
            <person name="Henrissat B."/>
            <person name="Lombard V."/>
            <person name="Magnuson J.K."/>
            <person name="Kuees U."/>
            <person name="Hori C."/>
            <person name="Igarashi K."/>
            <person name="Samejima M."/>
            <person name="Held B.W."/>
            <person name="Barry K.W."/>
            <person name="LaButti K.M."/>
            <person name="Lapidus A."/>
            <person name="Lindquist E.A."/>
            <person name="Lucas S.M."/>
            <person name="Riley R."/>
            <person name="Salamov A.A."/>
            <person name="Hoffmeister D."/>
            <person name="Schwenk D."/>
            <person name="Hadar Y."/>
            <person name="Yarden O."/>
            <person name="de Vries R.P."/>
            <person name="Wiebenga A."/>
            <person name="Stenlid J."/>
            <person name="Eastwood D."/>
            <person name="Grigoriev I.V."/>
            <person name="Berka R.M."/>
            <person name="Blanchette R.A."/>
            <person name="Kersten P."/>
            <person name="Martinez A.T."/>
            <person name="Vicuna R."/>
            <person name="Cullen D."/>
        </authorList>
    </citation>
    <scope>NUCLEOTIDE SEQUENCE [LARGE SCALE GENOMIC DNA]</scope>
    <source>
        <strain evidence="9 10">B</strain>
    </source>
</reference>
<protein>
    <recommendedName>
        <fullName evidence="5">ATP-dependent RNA helicase</fullName>
        <ecNumber evidence="5">3.6.4.13</ecNumber>
    </recommendedName>
</protein>
<proteinExistence type="inferred from homology"/>
<dbReference type="PANTHER" id="PTHR24031">
    <property type="entry name" value="RNA HELICASE"/>
    <property type="match status" value="1"/>
</dbReference>
<keyword evidence="2 5" id="KW-0378">Hydrolase</keyword>
<evidence type="ECO:0000256" key="4">
    <source>
        <dbReference type="ARBA" id="ARBA00022884"/>
    </source>
</evidence>
<dbReference type="OrthoDB" id="10256233at2759"/>
<feature type="domain" description="Helicase ATP-binding" evidence="7">
    <location>
        <begin position="86"/>
        <end position="287"/>
    </location>
</feature>
<feature type="region of interest" description="Disordered" evidence="6">
    <location>
        <begin position="356"/>
        <end position="384"/>
    </location>
</feature>
<evidence type="ECO:0000313" key="9">
    <source>
        <dbReference type="EMBL" id="EMD41997.1"/>
    </source>
</evidence>
<evidence type="ECO:0000256" key="2">
    <source>
        <dbReference type="ARBA" id="ARBA00022801"/>
    </source>
</evidence>
<dbReference type="PROSITE" id="PS51194">
    <property type="entry name" value="HELICASE_CTER"/>
    <property type="match status" value="1"/>
</dbReference>
<comment type="catalytic activity">
    <reaction evidence="5">
        <text>ATP + H2O = ADP + phosphate + H(+)</text>
        <dbReference type="Rhea" id="RHEA:13065"/>
        <dbReference type="ChEBI" id="CHEBI:15377"/>
        <dbReference type="ChEBI" id="CHEBI:15378"/>
        <dbReference type="ChEBI" id="CHEBI:30616"/>
        <dbReference type="ChEBI" id="CHEBI:43474"/>
        <dbReference type="ChEBI" id="CHEBI:456216"/>
        <dbReference type="EC" id="3.6.4.13"/>
    </reaction>
</comment>
<gene>
    <name evidence="9" type="ORF">CERSUDRAFT_42116</name>
</gene>
<dbReference type="Proteomes" id="UP000016930">
    <property type="component" value="Unassembled WGS sequence"/>
</dbReference>
<dbReference type="SMART" id="SM00490">
    <property type="entry name" value="HELICc"/>
    <property type="match status" value="1"/>
</dbReference>
<evidence type="ECO:0000313" key="10">
    <source>
        <dbReference type="Proteomes" id="UP000016930"/>
    </source>
</evidence>
<feature type="compositionally biased region" description="Basic and acidic residues" evidence="6">
    <location>
        <begin position="362"/>
        <end position="376"/>
    </location>
</feature>
<dbReference type="GO" id="GO:0003723">
    <property type="term" value="F:RNA binding"/>
    <property type="evidence" value="ECO:0007669"/>
    <property type="project" value="UniProtKB-UniRule"/>
</dbReference>
<evidence type="ECO:0000256" key="5">
    <source>
        <dbReference type="RuleBase" id="RU365068"/>
    </source>
</evidence>
<dbReference type="HOGENOM" id="CLU_019374_0_0_1"/>
<dbReference type="GO" id="GO:0003724">
    <property type="term" value="F:RNA helicase activity"/>
    <property type="evidence" value="ECO:0007669"/>
    <property type="project" value="UniProtKB-EC"/>
</dbReference>
<sequence length="569" mass="63372">MHFLLSTSTIARSPPGLPLIFLRTYRPPPKLNPAPYYFRHRKWVVELQEGQPTSFRGIGVPYDVVGALRKAFPTIQQPTLAQTSFFKAAGQGGHVFFQSRTGTGKSLALVLTLLSKHYIAQPGDSMRGGSTSLLIVPHRDLAYQLKYWTEQIWKHLPSPKPKALELVQVLARNADIPLEQQISNLHSYRPKILIATPQALQDVLEQDEQALHLDQLDTVVVDEVDYLIETLPTKGDHYKQMKAMRVMRRHPSPTRLILERIYGTDDQRYCPQLILATATLRATINNLVIVRSDWFRKARITDRFTAVTSRQQEGDKFPSEHPEQPVYYSPHRPLVQHHALVVDESGKVSNIEMAVQSPAPEDQAHRDALTESKDSEISSTTSVATADEQAQQLLDFETTPSPFNPDALEAIAAAFALDVPRVALLVLHPMAAFQRCIYELRKMGVNARGIDLLEETGGGAYLLRSEGSGAANNPTLLVTTLAAVRGIDLPNLTHVFILGVPDEPRVESYVHTAGRVGRAGQRGKVITVLEGGRKTKLPTGQAGSQDEPKVMSKLFKSLQIRPTKFEHFI</sequence>
<keyword evidence="5" id="KW-0347">Helicase</keyword>
<dbReference type="PROSITE" id="PS51192">
    <property type="entry name" value="HELICASE_ATP_BIND_1"/>
    <property type="match status" value="1"/>
</dbReference>
<dbReference type="InterPro" id="IPR011545">
    <property type="entry name" value="DEAD/DEAH_box_helicase_dom"/>
</dbReference>
<dbReference type="SMART" id="SM00487">
    <property type="entry name" value="DEXDc"/>
    <property type="match status" value="1"/>
</dbReference>
<keyword evidence="4 5" id="KW-0694">RNA-binding</keyword>
<dbReference type="InterPro" id="IPR014001">
    <property type="entry name" value="Helicase_ATP-bd"/>
</dbReference>
<evidence type="ECO:0000256" key="3">
    <source>
        <dbReference type="ARBA" id="ARBA00022840"/>
    </source>
</evidence>
<evidence type="ECO:0000259" key="8">
    <source>
        <dbReference type="PROSITE" id="PS51194"/>
    </source>
</evidence>
<dbReference type="GO" id="GO:0016787">
    <property type="term" value="F:hydrolase activity"/>
    <property type="evidence" value="ECO:0007669"/>
    <property type="project" value="UniProtKB-KW"/>
</dbReference>
<dbReference type="InterPro" id="IPR027417">
    <property type="entry name" value="P-loop_NTPase"/>
</dbReference>
<comment type="similarity">
    <text evidence="5">Belongs to the DEAD box helicase family.</text>
</comment>
<dbReference type="Pfam" id="PF00271">
    <property type="entry name" value="Helicase_C"/>
    <property type="match status" value="1"/>
</dbReference>